<dbReference type="InterPro" id="IPR025340">
    <property type="entry name" value="DUF4246"/>
</dbReference>
<feature type="signal peptide" evidence="1">
    <location>
        <begin position="1"/>
        <end position="21"/>
    </location>
</feature>
<dbReference type="EMBL" id="KV878176">
    <property type="protein sequence ID" value="OJI91511.1"/>
    <property type="molecule type" value="Genomic_DNA"/>
</dbReference>
<evidence type="ECO:0000313" key="4">
    <source>
        <dbReference type="EMBL" id="OJI91511.1"/>
    </source>
</evidence>
<evidence type="ECO:0000259" key="3">
    <source>
        <dbReference type="Pfam" id="PF21666"/>
    </source>
</evidence>
<name>A0A1L9NQK1_ASPTC</name>
<dbReference type="OrthoDB" id="415532at2759"/>
<gene>
    <name evidence="4" type="ORF">ASPTUDRAFT_113906</name>
</gene>
<evidence type="ECO:0000259" key="2">
    <source>
        <dbReference type="Pfam" id="PF14033"/>
    </source>
</evidence>
<keyword evidence="5" id="KW-1185">Reference proteome</keyword>
<dbReference type="VEuPathDB" id="FungiDB:ASPTUDRAFT_113906"/>
<organism evidence="4 5">
    <name type="scientific">Aspergillus tubingensis (strain CBS 134.48)</name>
    <dbReference type="NCBI Taxonomy" id="767770"/>
    <lineage>
        <taxon>Eukaryota</taxon>
        <taxon>Fungi</taxon>
        <taxon>Dikarya</taxon>
        <taxon>Ascomycota</taxon>
        <taxon>Pezizomycotina</taxon>
        <taxon>Eurotiomycetes</taxon>
        <taxon>Eurotiomycetidae</taxon>
        <taxon>Eurotiales</taxon>
        <taxon>Aspergillaceae</taxon>
        <taxon>Aspergillus</taxon>
        <taxon>Aspergillus subgen. Circumdati</taxon>
    </lineage>
</organism>
<dbReference type="PANTHER" id="PTHR33119:SF1">
    <property type="entry name" value="FE2OG DIOXYGENASE DOMAIN-CONTAINING PROTEIN"/>
    <property type="match status" value="1"/>
</dbReference>
<sequence length="757" mass="86531">MFISQSTVVSLLAMTATIAASTSCVDHISHDTIAFFNGAALTFGSNYTDAADCGIKCSSISACEAWLFTTGGQCPLRVPGFDGIPLEYEFEIGQRFTHGVWEDSKRQPFRLTAPEVHMLRLMERITDIENWDQGVFDKHTLAEWRAQGAFFADHNSDTDQDVDMDLITTRTWLWCVAELQDKARAFHDTGHVVVLNSDSGVCKVDRVVTGALVHQLQDALSQLPKCSTHDLVDPSLHMLIYGRTIVLSHGGRVTLEGTSNLYPPSDRGQTAPVPDHPLTKLGPFPQVFHHSSDRAKCRQFSSCYQWLPCDVEFTESTGTAVQITSYINNLHPSNTRAYASIEKLISLAIAPWNEVLVKGLQGRRPRRIYTYGVSNSEVPPWAEYPPKDLLPVVPYQKITRHDWASEDWERHCDKVEEYLRLPDVDPKYRVFPPKPDDPPETQDLLGYMTREMWESPRSVERIVRAKWRRLHRFSYPEAGISFTYEDWKAGKTANPIFGPWEWEGEYEMTHDHEYYSVSLEDEFRQQGLQVIVRVFSIDLTTNEPHYPGDQDFHLDGMLNEHIVATAQFCYSSENITESRISYQQNDDLSLHGHQPDPLCIYKLYGTPPCPAVGEEPEALNLQTLGSVAVTSGRLLAWSNTLRYKKHPFSLLDPSRPGHQRCVVLWLVDPHYRICSTRNVPPQQHDWWRNAVMANSTLLSALPKELIDMVMNETGSWPMDLSEALAYKKRSEAEREEAHEAQKSMFQNYWFWYDLEYC</sequence>
<accession>A0A1L9NQK1</accession>
<evidence type="ECO:0000313" key="5">
    <source>
        <dbReference type="Proteomes" id="UP000184304"/>
    </source>
</evidence>
<dbReference type="InterPro" id="IPR049207">
    <property type="entry name" value="DUF4246_N"/>
</dbReference>
<dbReference type="PANTHER" id="PTHR33119">
    <property type="entry name" value="IFI3P"/>
    <property type="match status" value="1"/>
</dbReference>
<dbReference type="Proteomes" id="UP000184304">
    <property type="component" value="Unassembled WGS sequence"/>
</dbReference>
<feature type="domain" description="DUF4246" evidence="3">
    <location>
        <begin position="78"/>
        <end position="146"/>
    </location>
</feature>
<dbReference type="STRING" id="767770.A0A1L9NQK1"/>
<reference evidence="5" key="1">
    <citation type="journal article" date="2017" name="Genome Biol.">
        <title>Comparative genomics reveals high biological diversity and specific adaptations in the industrially and medically important fungal genus Aspergillus.</title>
        <authorList>
            <person name="de Vries R.P."/>
            <person name="Riley R."/>
            <person name="Wiebenga A."/>
            <person name="Aguilar-Osorio G."/>
            <person name="Amillis S."/>
            <person name="Uchima C.A."/>
            <person name="Anderluh G."/>
            <person name="Asadollahi M."/>
            <person name="Askin M."/>
            <person name="Barry K."/>
            <person name="Battaglia E."/>
            <person name="Bayram O."/>
            <person name="Benocci T."/>
            <person name="Braus-Stromeyer S.A."/>
            <person name="Caldana C."/>
            <person name="Canovas D."/>
            <person name="Cerqueira G.C."/>
            <person name="Chen F."/>
            <person name="Chen W."/>
            <person name="Choi C."/>
            <person name="Clum A."/>
            <person name="Dos Santos R.A."/>
            <person name="Damasio A.R."/>
            <person name="Diallinas G."/>
            <person name="Emri T."/>
            <person name="Fekete E."/>
            <person name="Flipphi M."/>
            <person name="Freyberg S."/>
            <person name="Gallo A."/>
            <person name="Gournas C."/>
            <person name="Habgood R."/>
            <person name="Hainaut M."/>
            <person name="Harispe M.L."/>
            <person name="Henrissat B."/>
            <person name="Hilden K.S."/>
            <person name="Hope R."/>
            <person name="Hossain A."/>
            <person name="Karabika E."/>
            <person name="Karaffa L."/>
            <person name="Karanyi Z."/>
            <person name="Krasevec N."/>
            <person name="Kuo A."/>
            <person name="Kusch H."/>
            <person name="LaButti K."/>
            <person name="Lagendijk E.L."/>
            <person name="Lapidus A."/>
            <person name="Levasseur A."/>
            <person name="Lindquist E."/>
            <person name="Lipzen A."/>
            <person name="Logrieco A.F."/>
            <person name="MacCabe A."/>
            <person name="Maekelae M.R."/>
            <person name="Malavazi I."/>
            <person name="Melin P."/>
            <person name="Meyer V."/>
            <person name="Mielnichuk N."/>
            <person name="Miskei M."/>
            <person name="Molnar A.P."/>
            <person name="Mule G."/>
            <person name="Ngan C.Y."/>
            <person name="Orejas M."/>
            <person name="Orosz E."/>
            <person name="Ouedraogo J.P."/>
            <person name="Overkamp K.M."/>
            <person name="Park H.-S."/>
            <person name="Perrone G."/>
            <person name="Piumi F."/>
            <person name="Punt P.J."/>
            <person name="Ram A.F."/>
            <person name="Ramon A."/>
            <person name="Rauscher S."/>
            <person name="Record E."/>
            <person name="Riano-Pachon D.M."/>
            <person name="Robert V."/>
            <person name="Roehrig J."/>
            <person name="Ruller R."/>
            <person name="Salamov A."/>
            <person name="Salih N.S."/>
            <person name="Samson R.A."/>
            <person name="Sandor E."/>
            <person name="Sanguinetti M."/>
            <person name="Schuetze T."/>
            <person name="Sepcic K."/>
            <person name="Shelest E."/>
            <person name="Sherlock G."/>
            <person name="Sophianopoulou V."/>
            <person name="Squina F.M."/>
            <person name="Sun H."/>
            <person name="Susca A."/>
            <person name="Todd R.B."/>
            <person name="Tsang A."/>
            <person name="Unkles S.E."/>
            <person name="van de Wiele N."/>
            <person name="van Rossen-Uffink D."/>
            <person name="Oliveira J.V."/>
            <person name="Vesth T.C."/>
            <person name="Visser J."/>
            <person name="Yu J.-H."/>
            <person name="Zhou M."/>
            <person name="Andersen M.R."/>
            <person name="Archer D.B."/>
            <person name="Baker S.E."/>
            <person name="Benoit I."/>
            <person name="Brakhage A.A."/>
            <person name="Braus G.H."/>
            <person name="Fischer R."/>
            <person name="Frisvad J.C."/>
            <person name="Goldman G.H."/>
            <person name="Houbraken J."/>
            <person name="Oakley B."/>
            <person name="Pocsi I."/>
            <person name="Scazzocchio C."/>
            <person name="Seiboth B."/>
            <person name="vanKuyk P.A."/>
            <person name="Wortman J."/>
            <person name="Dyer P.S."/>
            <person name="Grigoriev I.V."/>
        </authorList>
    </citation>
    <scope>NUCLEOTIDE SEQUENCE [LARGE SCALE GENOMIC DNA]</scope>
    <source>
        <strain evidence="5">CBS 134.48</strain>
    </source>
</reference>
<dbReference type="InterPro" id="IPR049192">
    <property type="entry name" value="DUF4246_C"/>
</dbReference>
<evidence type="ECO:0008006" key="6">
    <source>
        <dbReference type="Google" id="ProtNLM"/>
    </source>
</evidence>
<evidence type="ECO:0000256" key="1">
    <source>
        <dbReference type="SAM" id="SignalP"/>
    </source>
</evidence>
<proteinExistence type="predicted"/>
<dbReference type="AlphaFoldDB" id="A0A1L9NQK1"/>
<keyword evidence="1" id="KW-0732">Signal</keyword>
<dbReference type="Pfam" id="PF21666">
    <property type="entry name" value="DUF4246_N"/>
    <property type="match status" value="1"/>
</dbReference>
<dbReference type="Pfam" id="PF14033">
    <property type="entry name" value="DUF4246"/>
    <property type="match status" value="1"/>
</dbReference>
<feature type="chain" id="PRO_5012769909" description="Apple domain-containing protein" evidence="1">
    <location>
        <begin position="22"/>
        <end position="757"/>
    </location>
</feature>
<protein>
    <recommendedName>
        <fullName evidence="6">Apple domain-containing protein</fullName>
    </recommendedName>
</protein>
<dbReference type="OMA" id="RISYQQN"/>
<feature type="domain" description="DUF4246" evidence="2">
    <location>
        <begin position="170"/>
        <end position="689"/>
    </location>
</feature>